<comment type="caution">
    <text evidence="1">The sequence shown here is derived from an EMBL/GenBank/DDBJ whole genome shotgun (WGS) entry which is preliminary data.</text>
</comment>
<sequence>MSKKKRKVNPWNPLPPYAQIEEKLVRSKGFSSLKAHTKWLYVEFRLRYKGNNPRKIILTKDEAKKFMNKATFKADCRILIKLGFIDLVKRGGFYNQPHIWGLSKRWEKYGTKGFIEVDIDKLFPEILKKK</sequence>
<name>X1M3D8_9ZZZZ</name>
<dbReference type="EMBL" id="BARV01000646">
    <property type="protein sequence ID" value="GAI00904.1"/>
    <property type="molecule type" value="Genomic_DNA"/>
</dbReference>
<protein>
    <recommendedName>
        <fullName evidence="2">Bacteriophage lambda Replication protein O N-terminal domain-containing protein</fullName>
    </recommendedName>
</protein>
<dbReference type="AlphaFoldDB" id="X1M3D8"/>
<organism evidence="1">
    <name type="scientific">marine sediment metagenome</name>
    <dbReference type="NCBI Taxonomy" id="412755"/>
    <lineage>
        <taxon>unclassified sequences</taxon>
        <taxon>metagenomes</taxon>
        <taxon>ecological metagenomes</taxon>
    </lineage>
</organism>
<gene>
    <name evidence="1" type="ORF">S06H3_02268</name>
</gene>
<accession>X1M3D8</accession>
<evidence type="ECO:0008006" key="2">
    <source>
        <dbReference type="Google" id="ProtNLM"/>
    </source>
</evidence>
<reference evidence="1" key="1">
    <citation type="journal article" date="2014" name="Front. Microbiol.">
        <title>High frequency of phylogenetically diverse reductive dehalogenase-homologous genes in deep subseafloor sedimentary metagenomes.</title>
        <authorList>
            <person name="Kawai M."/>
            <person name="Futagami T."/>
            <person name="Toyoda A."/>
            <person name="Takaki Y."/>
            <person name="Nishi S."/>
            <person name="Hori S."/>
            <person name="Arai W."/>
            <person name="Tsubouchi T."/>
            <person name="Morono Y."/>
            <person name="Uchiyama I."/>
            <person name="Ito T."/>
            <person name="Fujiyama A."/>
            <person name="Inagaki F."/>
            <person name="Takami H."/>
        </authorList>
    </citation>
    <scope>NUCLEOTIDE SEQUENCE</scope>
    <source>
        <strain evidence="1">Expedition CK06-06</strain>
    </source>
</reference>
<evidence type="ECO:0000313" key="1">
    <source>
        <dbReference type="EMBL" id="GAI00904.1"/>
    </source>
</evidence>
<proteinExistence type="predicted"/>